<dbReference type="AlphaFoldDB" id="A0A2V5KGQ1"/>
<proteinExistence type="predicted"/>
<dbReference type="RefSeq" id="WP_110841162.1">
    <property type="nucleotide sequence ID" value="NZ_QJVJ01000007.1"/>
</dbReference>
<comment type="caution">
    <text evidence="1">The sequence shown here is derived from an EMBL/GenBank/DDBJ whole genome shotgun (WGS) entry which is preliminary data.</text>
</comment>
<evidence type="ECO:0000313" key="1">
    <source>
        <dbReference type="EMBL" id="PYI53390.1"/>
    </source>
</evidence>
<name>A0A2V5KGQ1_9BACL</name>
<reference evidence="1 2" key="1">
    <citation type="submission" date="2018-05" db="EMBL/GenBank/DDBJ databases">
        <title>Paenibacillus flagellatus sp. nov., isolated from selenium mineral soil.</title>
        <authorList>
            <person name="Dai X."/>
        </authorList>
    </citation>
    <scope>NUCLEOTIDE SEQUENCE [LARGE SCALE GENOMIC DNA]</scope>
    <source>
        <strain evidence="1 2">DXL2</strain>
    </source>
</reference>
<dbReference type="Proteomes" id="UP000247476">
    <property type="component" value="Unassembled WGS sequence"/>
</dbReference>
<organism evidence="1 2">
    <name type="scientific">Paenibacillus flagellatus</name>
    <dbReference type="NCBI Taxonomy" id="2211139"/>
    <lineage>
        <taxon>Bacteria</taxon>
        <taxon>Bacillati</taxon>
        <taxon>Bacillota</taxon>
        <taxon>Bacilli</taxon>
        <taxon>Bacillales</taxon>
        <taxon>Paenibacillaceae</taxon>
        <taxon>Paenibacillus</taxon>
    </lineage>
</organism>
<protein>
    <submittedName>
        <fullName evidence="1">Uncharacterized protein</fullName>
    </submittedName>
</protein>
<keyword evidence="2" id="KW-1185">Reference proteome</keyword>
<accession>A0A2V5KGQ1</accession>
<sequence length="156" mass="17675">MKMLLIDGISGFPINELQRVDSLQFKKLSYSLVNVAQGRLLSFEAPCASNNFYKAELGWKDERVFLLLNASYPILAFASSIEYFNIKFIDHSLSNDVESSGCGFRVASASELNENLALDERTLTVLNKNSLNQSELSQIFFWKPKTIGDVVFNFWD</sequence>
<dbReference type="EMBL" id="QJVJ01000007">
    <property type="protein sequence ID" value="PYI53390.1"/>
    <property type="molecule type" value="Genomic_DNA"/>
</dbReference>
<dbReference type="OrthoDB" id="6313019at2"/>
<evidence type="ECO:0000313" key="2">
    <source>
        <dbReference type="Proteomes" id="UP000247476"/>
    </source>
</evidence>
<gene>
    <name evidence="1" type="ORF">DLM86_16550</name>
</gene>